<dbReference type="RefSeq" id="XP_012653830.1">
    <property type="nucleotide sequence ID" value="XM_012798376.1"/>
</dbReference>
<accession>W7X2T1</accession>
<dbReference type="SUPFAM" id="SSF52047">
    <property type="entry name" value="RNI-like"/>
    <property type="match status" value="1"/>
</dbReference>
<dbReference type="InterPro" id="IPR032675">
    <property type="entry name" value="LRR_dom_sf"/>
</dbReference>
<name>W7X2T1_TETTS</name>
<dbReference type="KEGG" id="tet:TTHERM_000251049"/>
<dbReference type="AlphaFoldDB" id="W7X2T1"/>
<dbReference type="Gene3D" id="3.80.10.10">
    <property type="entry name" value="Ribonuclease Inhibitor"/>
    <property type="match status" value="1"/>
</dbReference>
<dbReference type="InParanoid" id="W7X2T1"/>
<evidence type="ECO:0008006" key="3">
    <source>
        <dbReference type="Google" id="ProtNLM"/>
    </source>
</evidence>
<dbReference type="GeneID" id="24438028"/>
<dbReference type="Proteomes" id="UP000009168">
    <property type="component" value="Unassembled WGS sequence"/>
</dbReference>
<evidence type="ECO:0000313" key="1">
    <source>
        <dbReference type="EMBL" id="EWS73600.1"/>
    </source>
</evidence>
<evidence type="ECO:0000313" key="2">
    <source>
        <dbReference type="Proteomes" id="UP000009168"/>
    </source>
</evidence>
<keyword evidence="2" id="KW-1185">Reference proteome</keyword>
<dbReference type="EMBL" id="GG662647">
    <property type="protein sequence ID" value="EWS73600.1"/>
    <property type="molecule type" value="Genomic_DNA"/>
</dbReference>
<protein>
    <recommendedName>
        <fullName evidence="3">Kinase domain protein</fullName>
    </recommendedName>
</protein>
<gene>
    <name evidence="1" type="ORF">TTHERM_000251049</name>
</gene>
<sequence>MEVKQNKNQFFYQQFIQQIKESVIVQKYVLIELKESGELKNKDFNDINLIKIEPNFHIYYKQLNNCFTRCSNLVYLRLNLFNQCNKDQDAIDLFKSLNQCKSITHFELNIQNSNPYNGCVQDFGILKLAETLSSLQNIQFLNLAISQFIKGATVSCLGKAILKLTKLKNLILDFGHHPFDDLVVKYDESEEHINGFILCFKEILKCSQLKTIELCLDYLNPISEIKNIIYKCKQIASLKYISYEVRMYQSKFF</sequence>
<reference evidence="2" key="1">
    <citation type="journal article" date="2006" name="PLoS Biol.">
        <title>Macronuclear genome sequence of the ciliate Tetrahymena thermophila, a model eukaryote.</title>
        <authorList>
            <person name="Eisen J.A."/>
            <person name="Coyne R.S."/>
            <person name="Wu M."/>
            <person name="Wu D."/>
            <person name="Thiagarajan M."/>
            <person name="Wortman J.R."/>
            <person name="Badger J.H."/>
            <person name="Ren Q."/>
            <person name="Amedeo P."/>
            <person name="Jones K.M."/>
            <person name="Tallon L.J."/>
            <person name="Delcher A.L."/>
            <person name="Salzberg S.L."/>
            <person name="Silva J.C."/>
            <person name="Haas B.J."/>
            <person name="Majoros W.H."/>
            <person name="Farzad M."/>
            <person name="Carlton J.M."/>
            <person name="Smith R.K. Jr."/>
            <person name="Garg J."/>
            <person name="Pearlman R.E."/>
            <person name="Karrer K.M."/>
            <person name="Sun L."/>
            <person name="Manning G."/>
            <person name="Elde N.C."/>
            <person name="Turkewitz A.P."/>
            <person name="Asai D.J."/>
            <person name="Wilkes D.E."/>
            <person name="Wang Y."/>
            <person name="Cai H."/>
            <person name="Collins K."/>
            <person name="Stewart B.A."/>
            <person name="Lee S.R."/>
            <person name="Wilamowska K."/>
            <person name="Weinberg Z."/>
            <person name="Ruzzo W.L."/>
            <person name="Wloga D."/>
            <person name="Gaertig J."/>
            <person name="Frankel J."/>
            <person name="Tsao C.-C."/>
            <person name="Gorovsky M.A."/>
            <person name="Keeling P.J."/>
            <person name="Waller R.F."/>
            <person name="Patron N.J."/>
            <person name="Cherry J.M."/>
            <person name="Stover N.A."/>
            <person name="Krieger C.J."/>
            <person name="del Toro C."/>
            <person name="Ryder H.F."/>
            <person name="Williamson S.C."/>
            <person name="Barbeau R.A."/>
            <person name="Hamilton E.P."/>
            <person name="Orias E."/>
        </authorList>
    </citation>
    <scope>NUCLEOTIDE SEQUENCE [LARGE SCALE GENOMIC DNA]</scope>
    <source>
        <strain evidence="2">SB210</strain>
    </source>
</reference>
<proteinExistence type="predicted"/>
<organism evidence="1 2">
    <name type="scientific">Tetrahymena thermophila (strain SB210)</name>
    <dbReference type="NCBI Taxonomy" id="312017"/>
    <lineage>
        <taxon>Eukaryota</taxon>
        <taxon>Sar</taxon>
        <taxon>Alveolata</taxon>
        <taxon>Ciliophora</taxon>
        <taxon>Intramacronucleata</taxon>
        <taxon>Oligohymenophorea</taxon>
        <taxon>Hymenostomatida</taxon>
        <taxon>Tetrahymenina</taxon>
        <taxon>Tetrahymenidae</taxon>
        <taxon>Tetrahymena</taxon>
    </lineage>
</organism>